<dbReference type="EMBL" id="CABEEZ010000020">
    <property type="protein sequence ID" value="VTR19623.1"/>
    <property type="molecule type" value="Genomic_DNA"/>
</dbReference>
<organism evidence="1">
    <name type="scientific">Serratia fonticola</name>
    <dbReference type="NCBI Taxonomy" id="47917"/>
    <lineage>
        <taxon>Bacteria</taxon>
        <taxon>Pseudomonadati</taxon>
        <taxon>Pseudomonadota</taxon>
        <taxon>Gammaproteobacteria</taxon>
        <taxon>Enterobacterales</taxon>
        <taxon>Yersiniaceae</taxon>
        <taxon>Serratia</taxon>
    </lineage>
</organism>
<dbReference type="AlphaFoldDB" id="A0A4U9TJZ0"/>
<gene>
    <name evidence="1" type="ORF">NCTC12965_00803</name>
</gene>
<name>A0A4U9TJZ0_SERFO</name>
<sequence length="31" mass="3514">MSEREKLLRGEVYNSRDDELIAHVPSGAEPD</sequence>
<protein>
    <submittedName>
        <fullName evidence="1">Uncharacterized protein</fullName>
    </submittedName>
</protein>
<accession>A0A4U9TJZ0</accession>
<reference evidence="1" key="1">
    <citation type="submission" date="2019-05" db="EMBL/GenBank/DDBJ databases">
        <authorList>
            <consortium name="Pathogen Informatics"/>
        </authorList>
    </citation>
    <scope>NUCLEOTIDE SEQUENCE [LARGE SCALE GENOMIC DNA]</scope>
    <source>
        <strain evidence="1">NCTC12965</strain>
    </source>
</reference>
<proteinExistence type="predicted"/>
<evidence type="ECO:0000313" key="1">
    <source>
        <dbReference type="EMBL" id="VTR19623.1"/>
    </source>
</evidence>